<keyword evidence="2" id="KW-1185">Reference proteome</keyword>
<dbReference type="GO" id="GO:0005615">
    <property type="term" value="C:extracellular space"/>
    <property type="evidence" value="ECO:0007669"/>
    <property type="project" value="TreeGrafter"/>
</dbReference>
<dbReference type="GO" id="GO:0046914">
    <property type="term" value="F:transition metal ion binding"/>
    <property type="evidence" value="ECO:0007669"/>
    <property type="project" value="InterPro"/>
</dbReference>
<dbReference type="Gene3D" id="1.10.238.10">
    <property type="entry name" value="EF-hand"/>
    <property type="match status" value="1"/>
</dbReference>
<evidence type="ECO:0000259" key="1">
    <source>
        <dbReference type="PROSITE" id="PS50222"/>
    </source>
</evidence>
<protein>
    <submittedName>
        <fullName evidence="3">Protein S100-A16-like isoform X1</fullName>
    </submittedName>
</protein>
<dbReference type="PANTHER" id="PTHR11639:SF76">
    <property type="entry name" value="PROTEIN S100-A16"/>
    <property type="match status" value="1"/>
</dbReference>
<dbReference type="InterPro" id="IPR011992">
    <property type="entry name" value="EF-hand-dom_pair"/>
</dbReference>
<evidence type="ECO:0000313" key="3">
    <source>
        <dbReference type="RefSeq" id="XP_034261972.1"/>
    </source>
</evidence>
<dbReference type="AlphaFoldDB" id="A0A6P9ATI9"/>
<name>A0A6P9ATI9_PANGU</name>
<gene>
    <name evidence="3" type="primary">LOC117657969</name>
</gene>
<dbReference type="InterPro" id="IPR034325">
    <property type="entry name" value="S-100_dom"/>
</dbReference>
<dbReference type="InParanoid" id="A0A6P9ATI9"/>
<feature type="domain" description="EF-hand" evidence="1">
    <location>
        <begin position="69"/>
        <end position="104"/>
    </location>
</feature>
<dbReference type="SMART" id="SM01394">
    <property type="entry name" value="S_100"/>
    <property type="match status" value="1"/>
</dbReference>
<dbReference type="GO" id="GO:0005509">
    <property type="term" value="F:calcium ion binding"/>
    <property type="evidence" value="ECO:0007669"/>
    <property type="project" value="InterPro"/>
</dbReference>
<dbReference type="RefSeq" id="XP_034261972.1">
    <property type="nucleotide sequence ID" value="XM_034406081.2"/>
</dbReference>
<organism evidence="2 3">
    <name type="scientific">Pantherophis guttatus</name>
    <name type="common">Corn snake</name>
    <name type="synonym">Elaphe guttata</name>
    <dbReference type="NCBI Taxonomy" id="94885"/>
    <lineage>
        <taxon>Eukaryota</taxon>
        <taxon>Metazoa</taxon>
        <taxon>Chordata</taxon>
        <taxon>Craniata</taxon>
        <taxon>Vertebrata</taxon>
        <taxon>Euteleostomi</taxon>
        <taxon>Lepidosauria</taxon>
        <taxon>Squamata</taxon>
        <taxon>Bifurcata</taxon>
        <taxon>Unidentata</taxon>
        <taxon>Episquamata</taxon>
        <taxon>Toxicofera</taxon>
        <taxon>Serpentes</taxon>
        <taxon>Colubroidea</taxon>
        <taxon>Colubridae</taxon>
        <taxon>Colubrinae</taxon>
        <taxon>Pantherophis</taxon>
    </lineage>
</organism>
<dbReference type="Proteomes" id="UP001652622">
    <property type="component" value="Unplaced"/>
</dbReference>
<reference evidence="3" key="1">
    <citation type="submission" date="2025-08" db="UniProtKB">
        <authorList>
            <consortium name="RefSeq"/>
        </authorList>
    </citation>
    <scope>IDENTIFICATION</scope>
    <source>
        <tissue evidence="3">Blood</tissue>
    </source>
</reference>
<dbReference type="GeneID" id="117657969"/>
<dbReference type="GO" id="GO:0048471">
    <property type="term" value="C:perinuclear region of cytoplasm"/>
    <property type="evidence" value="ECO:0007669"/>
    <property type="project" value="TreeGrafter"/>
</dbReference>
<sequence>MESSQTTVMEGAKGSETVLSKLESAIEIMAQNYNKYSAKENLLRKGGIKKSNFKTMLQSELSHMLHETMKEEAVEKLFQEMDQDGDSLIDFDEYWALIGKIVKLLARNQQ</sequence>
<dbReference type="PANTHER" id="PTHR11639">
    <property type="entry name" value="S100 CALCIUM-BINDING PROTEIN"/>
    <property type="match status" value="1"/>
</dbReference>
<dbReference type="PROSITE" id="PS50222">
    <property type="entry name" value="EF_HAND_2"/>
    <property type="match status" value="1"/>
</dbReference>
<dbReference type="CDD" id="cd00213">
    <property type="entry name" value="S-100"/>
    <property type="match status" value="1"/>
</dbReference>
<accession>A0A6P9ATI9</accession>
<dbReference type="GO" id="GO:0048306">
    <property type="term" value="F:calcium-dependent protein binding"/>
    <property type="evidence" value="ECO:0007669"/>
    <property type="project" value="TreeGrafter"/>
</dbReference>
<dbReference type="SUPFAM" id="SSF47473">
    <property type="entry name" value="EF-hand"/>
    <property type="match status" value="1"/>
</dbReference>
<proteinExistence type="predicted"/>
<evidence type="ECO:0000313" key="2">
    <source>
        <dbReference type="Proteomes" id="UP001652622"/>
    </source>
</evidence>
<dbReference type="InterPro" id="IPR013787">
    <property type="entry name" value="S100_Ca-bd_sub"/>
</dbReference>
<dbReference type="InterPro" id="IPR002048">
    <property type="entry name" value="EF_hand_dom"/>
</dbReference>
<dbReference type="KEGG" id="pgut:117657969"/>
<dbReference type="Pfam" id="PF01023">
    <property type="entry name" value="S_100"/>
    <property type="match status" value="1"/>
</dbReference>